<reference evidence="9" key="1">
    <citation type="journal article" date="2019" name="Int. J. Syst. Evol. Microbiol.">
        <title>The Global Catalogue of Microorganisms (GCM) 10K type strain sequencing project: providing services to taxonomists for standard genome sequencing and annotation.</title>
        <authorList>
            <consortium name="The Broad Institute Genomics Platform"/>
            <consortium name="The Broad Institute Genome Sequencing Center for Infectious Disease"/>
            <person name="Wu L."/>
            <person name="Ma J."/>
        </authorList>
    </citation>
    <scope>NUCLEOTIDE SEQUENCE [LARGE SCALE GENOMIC DNA]</scope>
    <source>
        <strain evidence="9">IBRC-M 10908</strain>
    </source>
</reference>
<evidence type="ECO:0000256" key="4">
    <source>
        <dbReference type="ARBA" id="ARBA00023136"/>
    </source>
</evidence>
<dbReference type="CDD" id="cd07042">
    <property type="entry name" value="STAS_SulP_like_sulfate_transporter"/>
    <property type="match status" value="1"/>
</dbReference>
<feature type="transmembrane region" description="Helical" evidence="6">
    <location>
        <begin position="66"/>
        <end position="83"/>
    </location>
</feature>
<feature type="transmembrane region" description="Helical" evidence="6">
    <location>
        <begin position="342"/>
        <end position="370"/>
    </location>
</feature>
<name>A0ABV8U2P3_9ACTN</name>
<evidence type="ECO:0000259" key="7">
    <source>
        <dbReference type="PROSITE" id="PS50801"/>
    </source>
</evidence>
<feature type="transmembrane region" description="Helical" evidence="6">
    <location>
        <begin position="252"/>
        <end position="273"/>
    </location>
</feature>
<protein>
    <submittedName>
        <fullName evidence="8">SulP family inorganic anion transporter</fullName>
    </submittedName>
</protein>
<feature type="compositionally biased region" description="Basic and acidic residues" evidence="5">
    <location>
        <begin position="594"/>
        <end position="605"/>
    </location>
</feature>
<keyword evidence="9" id="KW-1185">Reference proteome</keyword>
<feature type="transmembrane region" description="Helical" evidence="6">
    <location>
        <begin position="112"/>
        <end position="130"/>
    </location>
</feature>
<sequence>MNSPSRSSMRTTLRRTATAVSRYLPHRRDFPAPRRHWRTDLLAGLTVSIVALPLALGYGVATGVGATAGLVAAIVAGAVAALFGGSSLQVSGPTGTMAVVLVPIVAVHGPGAVYTVGLLTGIFLLLLAFLRAGRLIRYIPEPVVEGFTLGIAVIIFIQQIPLALGFNGSHTHVILEAGEAAAHFAERPDWTAAAITAATVVLILAGGRLKPRWPLPIIAIILATTVELTLPLDATTVGRLPTGLPAPTFSLLDLALVKDLATGALAVATLIAIESLMSAKVADGMTVDQHHDPDRELFGQGLSNLVSPLFGGIPSSGALARTAVNTRSGATTRLAALSHSAILLLFLLALAPLVSHIPLSALAGVLMATAVRMVKVSSLTAICSSTRHDAAVLVATAAITVSFDLIVALVLGIALAGGVALHKLSKTLEVNREEPDTSEHRDEEARLLKDHIVAYRLDGPLFFAAGHNFLLQFAEVADVKVVVLRLSRVSKVDATGARVLWDVVRRLERRGVVVLVSGLPERHRKVCFALGEFDRLERQGRLLERTADAIAEARQYLRDEDLYRCKPYLLDGDAVDRPESRKAEADPGEGAGEGYEHLRHREYPE</sequence>
<evidence type="ECO:0000256" key="1">
    <source>
        <dbReference type="ARBA" id="ARBA00004141"/>
    </source>
</evidence>
<proteinExistence type="predicted"/>
<feature type="transmembrane region" description="Helical" evidence="6">
    <location>
        <begin position="213"/>
        <end position="232"/>
    </location>
</feature>
<feature type="domain" description="STAS" evidence="7">
    <location>
        <begin position="452"/>
        <end position="553"/>
    </location>
</feature>
<dbReference type="InterPro" id="IPR001902">
    <property type="entry name" value="SLC26A/SulP_fam"/>
</dbReference>
<comment type="subcellular location">
    <subcellularLocation>
        <location evidence="1">Membrane</location>
        <topology evidence="1">Multi-pass membrane protein</topology>
    </subcellularLocation>
</comment>
<evidence type="ECO:0000256" key="2">
    <source>
        <dbReference type="ARBA" id="ARBA00022692"/>
    </source>
</evidence>
<evidence type="ECO:0000313" key="8">
    <source>
        <dbReference type="EMBL" id="MFC4337389.1"/>
    </source>
</evidence>
<feature type="compositionally biased region" description="Basic and acidic residues" evidence="5">
    <location>
        <begin position="574"/>
        <end position="585"/>
    </location>
</feature>
<feature type="transmembrane region" description="Helical" evidence="6">
    <location>
        <begin position="190"/>
        <end position="206"/>
    </location>
</feature>
<evidence type="ECO:0000256" key="3">
    <source>
        <dbReference type="ARBA" id="ARBA00022989"/>
    </source>
</evidence>
<feature type="transmembrane region" description="Helical" evidence="6">
    <location>
        <begin position="142"/>
        <end position="160"/>
    </location>
</feature>
<dbReference type="InterPro" id="IPR036513">
    <property type="entry name" value="STAS_dom_sf"/>
</dbReference>
<evidence type="ECO:0000313" key="9">
    <source>
        <dbReference type="Proteomes" id="UP001595823"/>
    </source>
</evidence>
<accession>A0ABV8U2P3</accession>
<feature type="transmembrane region" description="Helical" evidence="6">
    <location>
        <begin position="90"/>
        <end position="106"/>
    </location>
</feature>
<dbReference type="PROSITE" id="PS50801">
    <property type="entry name" value="STAS"/>
    <property type="match status" value="1"/>
</dbReference>
<dbReference type="Pfam" id="PF01740">
    <property type="entry name" value="STAS"/>
    <property type="match status" value="1"/>
</dbReference>
<dbReference type="Pfam" id="PF00916">
    <property type="entry name" value="Sulfate_transp"/>
    <property type="match status" value="1"/>
</dbReference>
<dbReference type="Gene3D" id="3.30.750.24">
    <property type="entry name" value="STAS domain"/>
    <property type="match status" value="1"/>
</dbReference>
<evidence type="ECO:0000256" key="6">
    <source>
        <dbReference type="SAM" id="Phobius"/>
    </source>
</evidence>
<feature type="region of interest" description="Disordered" evidence="5">
    <location>
        <begin position="572"/>
        <end position="605"/>
    </location>
</feature>
<organism evidence="8 9">
    <name type="scientific">Salininema proteolyticum</name>
    <dbReference type="NCBI Taxonomy" id="1607685"/>
    <lineage>
        <taxon>Bacteria</taxon>
        <taxon>Bacillati</taxon>
        <taxon>Actinomycetota</taxon>
        <taxon>Actinomycetes</taxon>
        <taxon>Glycomycetales</taxon>
        <taxon>Glycomycetaceae</taxon>
        <taxon>Salininema</taxon>
    </lineage>
</organism>
<keyword evidence="4 6" id="KW-0472">Membrane</keyword>
<dbReference type="RefSeq" id="WP_380624338.1">
    <property type="nucleotide sequence ID" value="NZ_JBHSDK010000030.1"/>
</dbReference>
<feature type="transmembrane region" description="Helical" evidence="6">
    <location>
        <begin position="41"/>
        <end position="60"/>
    </location>
</feature>
<keyword evidence="3 6" id="KW-1133">Transmembrane helix</keyword>
<dbReference type="PANTHER" id="PTHR11814">
    <property type="entry name" value="SULFATE TRANSPORTER"/>
    <property type="match status" value="1"/>
</dbReference>
<feature type="transmembrane region" description="Helical" evidence="6">
    <location>
        <begin position="390"/>
        <end position="416"/>
    </location>
</feature>
<dbReference type="Proteomes" id="UP001595823">
    <property type="component" value="Unassembled WGS sequence"/>
</dbReference>
<gene>
    <name evidence="8" type="ORF">ACFPET_19505</name>
</gene>
<dbReference type="SUPFAM" id="SSF52091">
    <property type="entry name" value="SpoIIaa-like"/>
    <property type="match status" value="1"/>
</dbReference>
<dbReference type="InterPro" id="IPR011547">
    <property type="entry name" value="SLC26A/SulP_dom"/>
</dbReference>
<dbReference type="InterPro" id="IPR002645">
    <property type="entry name" value="STAS_dom"/>
</dbReference>
<evidence type="ECO:0000256" key="5">
    <source>
        <dbReference type="SAM" id="MobiDB-lite"/>
    </source>
</evidence>
<keyword evidence="2 6" id="KW-0812">Transmembrane</keyword>
<comment type="caution">
    <text evidence="8">The sequence shown here is derived from an EMBL/GenBank/DDBJ whole genome shotgun (WGS) entry which is preliminary data.</text>
</comment>
<dbReference type="EMBL" id="JBHSDK010000030">
    <property type="protein sequence ID" value="MFC4337389.1"/>
    <property type="molecule type" value="Genomic_DNA"/>
</dbReference>